<dbReference type="Proteomes" id="UP000665020">
    <property type="component" value="Chromosome"/>
</dbReference>
<evidence type="ECO:0000313" key="3">
    <source>
        <dbReference type="Proteomes" id="UP000665020"/>
    </source>
</evidence>
<dbReference type="Gene3D" id="3.40.50.300">
    <property type="entry name" value="P-loop containing nucleotide triphosphate hydrolases"/>
    <property type="match status" value="1"/>
</dbReference>
<dbReference type="PANTHER" id="PTHR12788:SF10">
    <property type="entry name" value="PROTEIN-TYROSINE SULFOTRANSFERASE"/>
    <property type="match status" value="1"/>
</dbReference>
<dbReference type="AlphaFoldDB" id="A0A8A7KFV4"/>
<keyword evidence="3" id="KW-1185">Reference proteome</keyword>
<dbReference type="SUPFAM" id="SSF52540">
    <property type="entry name" value="P-loop containing nucleoside triphosphate hydrolases"/>
    <property type="match status" value="1"/>
</dbReference>
<accession>A0A8A7KFV4</accession>
<reference evidence="2" key="1">
    <citation type="submission" date="2019-12" db="EMBL/GenBank/DDBJ databases">
        <authorList>
            <person name="zhang j."/>
            <person name="sun C.M."/>
        </authorList>
    </citation>
    <scope>NUCLEOTIDE SEQUENCE</scope>
    <source>
        <strain evidence="2">NS-1</strain>
    </source>
</reference>
<evidence type="ECO:0000313" key="2">
    <source>
        <dbReference type="EMBL" id="QTL96752.1"/>
    </source>
</evidence>
<gene>
    <name evidence="2" type="ORF">GM661_01560</name>
</gene>
<proteinExistence type="predicted"/>
<name>A0A8A7KFV4_9FIRM</name>
<keyword evidence="1" id="KW-0808">Transferase</keyword>
<dbReference type="InterPro" id="IPR026634">
    <property type="entry name" value="TPST-like"/>
</dbReference>
<dbReference type="RefSeq" id="WP_230868462.1">
    <property type="nucleotide sequence ID" value="NZ_CP046640.1"/>
</dbReference>
<dbReference type="EMBL" id="CP046640">
    <property type="protein sequence ID" value="QTL96752.1"/>
    <property type="molecule type" value="Genomic_DNA"/>
</dbReference>
<organism evidence="2 3">
    <name type="scientific">Iocasia fonsfrigidae</name>
    <dbReference type="NCBI Taxonomy" id="2682810"/>
    <lineage>
        <taxon>Bacteria</taxon>
        <taxon>Bacillati</taxon>
        <taxon>Bacillota</taxon>
        <taxon>Clostridia</taxon>
        <taxon>Halanaerobiales</taxon>
        <taxon>Halanaerobiaceae</taxon>
        <taxon>Iocasia</taxon>
    </lineage>
</organism>
<protein>
    <submittedName>
        <fullName evidence="2">Sulfotransferase</fullName>
    </submittedName>
</protein>
<dbReference type="PANTHER" id="PTHR12788">
    <property type="entry name" value="PROTEIN-TYROSINE SULFOTRANSFERASE 2"/>
    <property type="match status" value="1"/>
</dbReference>
<evidence type="ECO:0000256" key="1">
    <source>
        <dbReference type="ARBA" id="ARBA00022679"/>
    </source>
</evidence>
<dbReference type="GO" id="GO:0008476">
    <property type="term" value="F:protein-tyrosine sulfotransferase activity"/>
    <property type="evidence" value="ECO:0007669"/>
    <property type="project" value="InterPro"/>
</dbReference>
<dbReference type="Pfam" id="PF13469">
    <property type="entry name" value="Sulfotransfer_3"/>
    <property type="match status" value="1"/>
</dbReference>
<dbReference type="InterPro" id="IPR027417">
    <property type="entry name" value="P-loop_NTPase"/>
</dbReference>
<dbReference type="KEGG" id="ifn:GM661_01560"/>
<sequence length="245" mass="28633">MKARKIIFIIGSGRTGTNWLANILQSHPAIRATIEDPMIFNRVTKMALNPAVRAKLFPELIRLYTYYYQESSPCHYVDKSHPNLWLAEALALVFPDSLFISLKRNPYATVSSMLKHEGVLKWQREWKRFPIPNEFLGIDHKIAADYSKMSMTEKCTLRWVAHMKKIDYLAKSNIKNRMLIISYERLVENTIEVLIKIKKFLDLSESFNVPVVNKETIYKWQQQLSESQCEEIKGIVGEYQPIFTE</sequence>